<evidence type="ECO:0000259" key="1">
    <source>
        <dbReference type="PROSITE" id="PS50011"/>
    </source>
</evidence>
<evidence type="ECO:0000313" key="2">
    <source>
        <dbReference type="EMBL" id="KAK3380667.1"/>
    </source>
</evidence>
<proteinExistence type="predicted"/>
<dbReference type="Proteomes" id="UP001287356">
    <property type="component" value="Unassembled WGS sequence"/>
</dbReference>
<dbReference type="SMART" id="SM00220">
    <property type="entry name" value="S_TKc"/>
    <property type="match status" value="1"/>
</dbReference>
<keyword evidence="2" id="KW-0808">Transferase</keyword>
<protein>
    <submittedName>
        <fullName evidence="2">Kinase-like domain-containing protein</fullName>
    </submittedName>
</protein>
<dbReference type="InterPro" id="IPR011009">
    <property type="entry name" value="Kinase-like_dom_sf"/>
</dbReference>
<dbReference type="EMBL" id="JAULSN010000002">
    <property type="protein sequence ID" value="KAK3380667.1"/>
    <property type="molecule type" value="Genomic_DNA"/>
</dbReference>
<evidence type="ECO:0000313" key="3">
    <source>
        <dbReference type="Proteomes" id="UP001287356"/>
    </source>
</evidence>
<dbReference type="Gene3D" id="1.10.510.10">
    <property type="entry name" value="Transferase(Phosphotransferase) domain 1"/>
    <property type="match status" value="1"/>
</dbReference>
<dbReference type="SUPFAM" id="SSF56112">
    <property type="entry name" value="Protein kinase-like (PK-like)"/>
    <property type="match status" value="1"/>
</dbReference>
<feature type="domain" description="Protein kinase" evidence="1">
    <location>
        <begin position="161"/>
        <end position="479"/>
    </location>
</feature>
<name>A0AAE0NFP5_9PEZI</name>
<gene>
    <name evidence="2" type="ORF">B0T24DRAFT_655926</name>
</gene>
<reference evidence="2" key="2">
    <citation type="submission" date="2023-06" db="EMBL/GenBank/DDBJ databases">
        <authorList>
            <consortium name="Lawrence Berkeley National Laboratory"/>
            <person name="Haridas S."/>
            <person name="Hensen N."/>
            <person name="Bonometti L."/>
            <person name="Westerberg I."/>
            <person name="Brannstrom I.O."/>
            <person name="Guillou S."/>
            <person name="Cros-Aarteil S."/>
            <person name="Calhoun S."/>
            <person name="Kuo A."/>
            <person name="Mondo S."/>
            <person name="Pangilinan J."/>
            <person name="Riley R."/>
            <person name="Labutti K."/>
            <person name="Andreopoulos B."/>
            <person name="Lipzen A."/>
            <person name="Chen C."/>
            <person name="Yanf M."/>
            <person name="Daum C."/>
            <person name="Ng V."/>
            <person name="Clum A."/>
            <person name="Steindorff A."/>
            <person name="Ohm R."/>
            <person name="Martin F."/>
            <person name="Silar P."/>
            <person name="Natvig D."/>
            <person name="Lalanne C."/>
            <person name="Gautier V."/>
            <person name="Ament-Velasquez S.L."/>
            <person name="Kruys A."/>
            <person name="Hutchinson M.I."/>
            <person name="Powell A.J."/>
            <person name="Barry K."/>
            <person name="Miller A.N."/>
            <person name="Grigoriev I.V."/>
            <person name="Debuchy R."/>
            <person name="Gladieux P."/>
            <person name="Thoren M.H."/>
            <person name="Johannesson H."/>
        </authorList>
    </citation>
    <scope>NUCLEOTIDE SEQUENCE</scope>
    <source>
        <strain evidence="2">CBS 958.72</strain>
    </source>
</reference>
<dbReference type="InterPro" id="IPR000719">
    <property type="entry name" value="Prot_kinase_dom"/>
</dbReference>
<keyword evidence="2" id="KW-0418">Kinase</keyword>
<dbReference type="GO" id="GO:0005524">
    <property type="term" value="F:ATP binding"/>
    <property type="evidence" value="ECO:0007669"/>
    <property type="project" value="InterPro"/>
</dbReference>
<organism evidence="2 3">
    <name type="scientific">Lasiosphaeria ovina</name>
    <dbReference type="NCBI Taxonomy" id="92902"/>
    <lineage>
        <taxon>Eukaryota</taxon>
        <taxon>Fungi</taxon>
        <taxon>Dikarya</taxon>
        <taxon>Ascomycota</taxon>
        <taxon>Pezizomycotina</taxon>
        <taxon>Sordariomycetes</taxon>
        <taxon>Sordariomycetidae</taxon>
        <taxon>Sordariales</taxon>
        <taxon>Lasiosphaeriaceae</taxon>
        <taxon>Lasiosphaeria</taxon>
    </lineage>
</organism>
<sequence length="479" mass="53276">MAKPANFQPEWIWGDGEGTTVFAQGFGAGQTVIFSFHLTPSEPPSTLANRICTGFPELKPTNGTPTEETSTSLDDGSMRKALWEAVYTVWPKCLKHPDISDPGTVVGIDSSDGSVEAIHWGAYRHPLYSRYFDLLADKTLGQTPPATAAVDAYRMIDFSDLERFENLEDGTGCATRVRIRGGDEPTDAFFVFKGIDFRTYLFLTEDDDRTVRYATQCWHNGDNLLLRMPPHPNILPPPVAFVTISSPAGGGPVVCGSLQQYHPRGDVANFIAKSNEAGTRLPLSLKARWCADMAAAVAHTHRVAHTYHMDIKPSNFVIDDDDNLVLCDWEQCDVAFSTLASEADGTWDVAVTPAPRGLATRPLLTYTKYAGPPRRNMEEDVVGFGDKSWHAWNAFRAWSEDSSLALPLELAEVFSLGRSMWMLLCQVKVDLDDVEHPGDIQTTWETSFVDRCLVPDPNYRPDVLEVVDFWKRERAINHS</sequence>
<reference evidence="2" key="1">
    <citation type="journal article" date="2023" name="Mol. Phylogenet. Evol.">
        <title>Genome-scale phylogeny and comparative genomics of the fungal order Sordariales.</title>
        <authorList>
            <person name="Hensen N."/>
            <person name="Bonometti L."/>
            <person name="Westerberg I."/>
            <person name="Brannstrom I.O."/>
            <person name="Guillou S."/>
            <person name="Cros-Aarteil S."/>
            <person name="Calhoun S."/>
            <person name="Haridas S."/>
            <person name="Kuo A."/>
            <person name="Mondo S."/>
            <person name="Pangilinan J."/>
            <person name="Riley R."/>
            <person name="LaButti K."/>
            <person name="Andreopoulos B."/>
            <person name="Lipzen A."/>
            <person name="Chen C."/>
            <person name="Yan M."/>
            <person name="Daum C."/>
            <person name="Ng V."/>
            <person name="Clum A."/>
            <person name="Steindorff A."/>
            <person name="Ohm R.A."/>
            <person name="Martin F."/>
            <person name="Silar P."/>
            <person name="Natvig D.O."/>
            <person name="Lalanne C."/>
            <person name="Gautier V."/>
            <person name="Ament-Velasquez S.L."/>
            <person name="Kruys A."/>
            <person name="Hutchinson M.I."/>
            <person name="Powell A.J."/>
            <person name="Barry K."/>
            <person name="Miller A.N."/>
            <person name="Grigoriev I.V."/>
            <person name="Debuchy R."/>
            <person name="Gladieux P."/>
            <person name="Hiltunen Thoren M."/>
            <person name="Johannesson H."/>
        </authorList>
    </citation>
    <scope>NUCLEOTIDE SEQUENCE</scope>
    <source>
        <strain evidence="2">CBS 958.72</strain>
    </source>
</reference>
<dbReference type="PROSITE" id="PS50011">
    <property type="entry name" value="PROTEIN_KINASE_DOM"/>
    <property type="match status" value="1"/>
</dbReference>
<accession>A0AAE0NFP5</accession>
<keyword evidence="3" id="KW-1185">Reference proteome</keyword>
<dbReference type="GO" id="GO:0004672">
    <property type="term" value="F:protein kinase activity"/>
    <property type="evidence" value="ECO:0007669"/>
    <property type="project" value="InterPro"/>
</dbReference>
<comment type="caution">
    <text evidence="2">The sequence shown here is derived from an EMBL/GenBank/DDBJ whole genome shotgun (WGS) entry which is preliminary data.</text>
</comment>
<dbReference type="AlphaFoldDB" id="A0AAE0NFP5"/>